<gene>
    <name evidence="2" type="ORF">GE061_011174</name>
</gene>
<evidence type="ECO:0000313" key="2">
    <source>
        <dbReference type="EMBL" id="KAF6213455.1"/>
    </source>
</evidence>
<keyword evidence="1" id="KW-0732">Signal</keyword>
<dbReference type="Pfam" id="PF06477">
    <property type="entry name" value="DUF1091"/>
    <property type="match status" value="1"/>
</dbReference>
<protein>
    <recommendedName>
        <fullName evidence="4">MD-2-related lipid-recognition domain-containing protein</fullName>
    </recommendedName>
</protein>
<dbReference type="InterPro" id="IPR010512">
    <property type="entry name" value="DUF1091"/>
</dbReference>
<proteinExistence type="predicted"/>
<comment type="caution">
    <text evidence="2">The sequence shown here is derived from an EMBL/GenBank/DDBJ whole genome shotgun (WGS) entry which is preliminary data.</text>
</comment>
<organism evidence="2 3">
    <name type="scientific">Apolygus lucorum</name>
    <name type="common">Small green plant bug</name>
    <name type="synonym">Lygocoris lucorum</name>
    <dbReference type="NCBI Taxonomy" id="248454"/>
    <lineage>
        <taxon>Eukaryota</taxon>
        <taxon>Metazoa</taxon>
        <taxon>Ecdysozoa</taxon>
        <taxon>Arthropoda</taxon>
        <taxon>Hexapoda</taxon>
        <taxon>Insecta</taxon>
        <taxon>Pterygota</taxon>
        <taxon>Neoptera</taxon>
        <taxon>Paraneoptera</taxon>
        <taxon>Hemiptera</taxon>
        <taxon>Heteroptera</taxon>
        <taxon>Panheteroptera</taxon>
        <taxon>Cimicomorpha</taxon>
        <taxon>Miridae</taxon>
        <taxon>Mirini</taxon>
        <taxon>Apolygus</taxon>
    </lineage>
</organism>
<evidence type="ECO:0008006" key="4">
    <source>
        <dbReference type="Google" id="ProtNLM"/>
    </source>
</evidence>
<evidence type="ECO:0000256" key="1">
    <source>
        <dbReference type="ARBA" id="ARBA00022729"/>
    </source>
</evidence>
<accession>A0A6A4JYP6</accession>
<dbReference type="Gene3D" id="2.70.220.10">
    <property type="entry name" value="Ganglioside GM2 activator"/>
    <property type="match status" value="1"/>
</dbReference>
<sequence length="199" mass="22446">MNMPLSKGLVLIVLLYHILKARGATPFISGASIRIEKFEQCPDKLEMPNVFSRTRASQTGLNDVSIDGSIYVRQEIVDPASLKVMLYKCESKDAPSTCEYYYTYSTQEFCKFLGMDGMPWTEFWFQTTMPRSCPIPVGNYSMNGAKISMANIPDAPFLHGYWKIRSTGKSGGKSWHCAVAEFSFGSVVQKRRHNKQKQG</sequence>
<dbReference type="EMBL" id="WIXP02000003">
    <property type="protein sequence ID" value="KAF6213455.1"/>
    <property type="molecule type" value="Genomic_DNA"/>
</dbReference>
<reference evidence="2" key="1">
    <citation type="journal article" date="2021" name="Mol. Ecol. Resour.">
        <title>Apolygus lucorum genome provides insights into omnivorousness and mesophyll feeding.</title>
        <authorList>
            <person name="Liu Y."/>
            <person name="Liu H."/>
            <person name="Wang H."/>
            <person name="Huang T."/>
            <person name="Liu B."/>
            <person name="Yang B."/>
            <person name="Yin L."/>
            <person name="Li B."/>
            <person name="Zhang Y."/>
            <person name="Zhang S."/>
            <person name="Jiang F."/>
            <person name="Zhang X."/>
            <person name="Ren Y."/>
            <person name="Wang B."/>
            <person name="Wang S."/>
            <person name="Lu Y."/>
            <person name="Wu K."/>
            <person name="Fan W."/>
            <person name="Wang G."/>
        </authorList>
    </citation>
    <scope>NUCLEOTIDE SEQUENCE</scope>
    <source>
        <strain evidence="2">12Hb</strain>
    </source>
</reference>
<dbReference type="OrthoDB" id="6594689at2759"/>
<dbReference type="AlphaFoldDB" id="A0A6A4JYP6"/>
<name>A0A6A4JYP6_APOLU</name>
<dbReference type="Proteomes" id="UP000466442">
    <property type="component" value="Unassembled WGS sequence"/>
</dbReference>
<keyword evidence="3" id="KW-1185">Reference proteome</keyword>
<dbReference type="SUPFAM" id="SSF63707">
    <property type="entry name" value="Ganglioside M2 (gm2) activator"/>
    <property type="match status" value="1"/>
</dbReference>
<evidence type="ECO:0000313" key="3">
    <source>
        <dbReference type="Proteomes" id="UP000466442"/>
    </source>
</evidence>
<dbReference type="InterPro" id="IPR036846">
    <property type="entry name" value="GM2-AP_sf"/>
</dbReference>